<dbReference type="InterPro" id="IPR049062">
    <property type="entry name" value="NAD_Glu_DH_ACT2"/>
</dbReference>
<feature type="domain" description="NAD-glutamate dehydrogenase ACT2" evidence="4">
    <location>
        <begin position="416"/>
        <end position="504"/>
    </location>
</feature>
<dbReference type="InterPro" id="IPR024727">
    <property type="entry name" value="NAD_Glu_DH_N_ACT1"/>
</dbReference>
<evidence type="ECO:0000313" key="6">
    <source>
        <dbReference type="EMBL" id="RNI23209.1"/>
    </source>
</evidence>
<evidence type="ECO:0000259" key="3">
    <source>
        <dbReference type="Pfam" id="PF21075"/>
    </source>
</evidence>
<evidence type="ECO:0000259" key="4">
    <source>
        <dbReference type="Pfam" id="PF21076"/>
    </source>
</evidence>
<dbReference type="InterPro" id="IPR036291">
    <property type="entry name" value="NAD(P)-bd_dom_sf"/>
</dbReference>
<dbReference type="Pfam" id="PF21075">
    <property type="entry name" value="GDH_ACT1"/>
    <property type="match status" value="1"/>
</dbReference>
<organism evidence="6 7">
    <name type="scientific">Flexivirga caeni</name>
    <dbReference type="NCBI Taxonomy" id="2294115"/>
    <lineage>
        <taxon>Bacteria</taxon>
        <taxon>Bacillati</taxon>
        <taxon>Actinomycetota</taxon>
        <taxon>Actinomycetes</taxon>
        <taxon>Micrococcales</taxon>
        <taxon>Dermacoccaceae</taxon>
        <taxon>Flexivirga</taxon>
    </lineage>
</organism>
<evidence type="ECO:0000259" key="1">
    <source>
        <dbReference type="Pfam" id="PF05088"/>
    </source>
</evidence>
<protein>
    <submittedName>
        <fullName evidence="6">NAD-glutamate dehydrogenase</fullName>
    </submittedName>
</protein>
<sequence length="1629" mass="180491">MSLRRGPKNTMSVDTVTRSEILRECAGKQPGGTPQWLLERYYRHVADEDVVGYGPERLRGTLASHLQLASDRAPGTTRVRIVHPSLESDGWTCPYAILQIVTDDMPFLVDSVISELTRHDRSVHAVIHPQLFVQRDAGGALQHVYDTDTVPEPTEAGMAPASESWMHFEIDLGVDDAADAALVADVERVVGDVRVAVNDWSKMHDECEQIIAALDSERPVSVPGAAVDKVQGFLRWLADNHFTFLGYREYTLDTVDGEDVLRVKPGTGLGILRYDKPSSRSFSKLSPRGRATARQPQLLTITKANSRATVHRSSFLDYIGIRTFDEQGNVIGEKRFLGLFTSSAYTESARRVPVVRERIAKVLARTGYSPDSHSGKDLLEVLENYPRDELFQTSSNELYEISTAVLRLQERRQAQMFRRVDEFGRFVSVLVYLPRDRYNTGVRLRIERILRDAYQPEAVDYTTRIAESALALIHFVVRLVPGSDVPEVDEQELQELVLESSRTWGERLGAVSLEEDGEDASARVMSLYSRAFPEAYKEDFTPRQAIADLRRIEALESDDHTLLTLYREPGADSRERRFKLFRRNPVVLTDVLPVFTHLGVEVTDERPYSMQRADGVVVHVYDFGLRAGGPDVWGTDERSTADVRERFQEAFSDVWEGDSESDGLGALVLLAGLTSREVMMLRAIAKYLRQIGFTFSQNYIEQALRTNVHLARSLVDLFDARFDPAQPDGGRADAEAELVQRIESALDEVASLDHDRIIRTMMGVIRAALRTNVFQRDADGRPSPVMSFKINCASVPGLPSPKPKFEIWVYGPRVEGVHLRFGMVARGGLRWSDRPEDFRTEILGLVKAQMVKNAVIVPTGSKGGFVAKRLPDPSDREAWLAEGIAAYKLFISGLLDVTDNLVSGAVVPPESVVRHDGDDTYLVVAADKGTATFSDIANGVAQSYGFWLDDAFASGGSAGYDHKAMGITARGAWESVKRHFREMGVDTQAQEFTVVGVGDMSGDVFGNGMLLSEHIRLVAAFDHRHIFLDPDPVAATSYAERRRLFDLPRSSWGDYDTSLISAGGGVYPRTAKSIPVSAQTRHALGLADDVTRLAPNDLMRAILLAPVDLFWNGGIGTYIKASSETAADIGDRANDQIRVNGGELRVKVVGEGGNLGASQLGRIEAAEHGVRVNTDAIDNSAGVDTSDHEVNIKILVTDLMRQGRFDLEQRNTLLHSMTDEIAVQVLRDNYEQNVLLGNARAQTHAMLPVHQRLIHWLEQRGELDRELEFLPSDAEIARRSSAGGGLTSPEFSVLVAYAKLAMKNDLAHSELTDDPWFAALLASYFPEPVRVRYAAELAQHPLRRQIVVNQVVNSMINRGGITFAFRVGEETGAGPEQIARAFIVAREVFGLREFVTQVEELDNVVPTQSQTALYLEFRRLLDRATRWLVHSRPARLDITGEIDRFGAVVRELTPKLPQLLQGSERARWESRRAEMGDGGVPTQLAGWAAALLDSYSLLDITEQAISTDTPVADVAAVYFMLSESLGIDRILSAVSRLPRDDRWDALARGAVRDDLYAVLDSFTAAVIADTPADESAEQRLDRWATENSESINRAQQALVGVSELDEAGLAPLSVALRTLRSVVRSGSAR</sequence>
<evidence type="ECO:0000313" key="7">
    <source>
        <dbReference type="Proteomes" id="UP000271678"/>
    </source>
</evidence>
<dbReference type="EMBL" id="RJJQ01000005">
    <property type="protein sequence ID" value="RNI23209.1"/>
    <property type="molecule type" value="Genomic_DNA"/>
</dbReference>
<dbReference type="GO" id="GO:0004069">
    <property type="term" value="F:L-aspartate:2-oxoglutarate aminotransferase activity"/>
    <property type="evidence" value="ECO:0007669"/>
    <property type="project" value="InterPro"/>
</dbReference>
<dbReference type="InterPro" id="IPR028971">
    <property type="entry name" value="NAD-GDH_cat"/>
</dbReference>
<dbReference type="Pfam" id="PF21078">
    <property type="entry name" value="GDH_HM3"/>
    <property type="match status" value="1"/>
</dbReference>
<dbReference type="GO" id="GO:0004352">
    <property type="term" value="F:glutamate dehydrogenase (NAD+) activity"/>
    <property type="evidence" value="ECO:0007669"/>
    <property type="project" value="InterPro"/>
</dbReference>
<name>A0A3M9MCB6_9MICO</name>
<dbReference type="InterPro" id="IPR049058">
    <property type="entry name" value="NAD_Glu_DH_HM2"/>
</dbReference>
<dbReference type="Pfam" id="PF21077">
    <property type="entry name" value="GDH_ACT3"/>
    <property type="match status" value="1"/>
</dbReference>
<dbReference type="InterPro" id="IPR049059">
    <property type="entry name" value="NAD_Glu_DH_HM1"/>
</dbReference>
<dbReference type="InterPro" id="IPR049056">
    <property type="entry name" value="NAD_Glu_DH_HM3"/>
</dbReference>
<evidence type="ECO:0000259" key="2">
    <source>
        <dbReference type="Pfam" id="PF21074"/>
    </source>
</evidence>
<dbReference type="InterPro" id="IPR007780">
    <property type="entry name" value="NAD_Glu_DH_bac"/>
</dbReference>
<dbReference type="Pfam" id="PF21074">
    <property type="entry name" value="GDH_C"/>
    <property type="match status" value="1"/>
</dbReference>
<dbReference type="Pfam" id="PF21079">
    <property type="entry name" value="GDH_HM2"/>
    <property type="match status" value="1"/>
</dbReference>
<dbReference type="InterPro" id="IPR048381">
    <property type="entry name" value="GDH_C"/>
</dbReference>
<feature type="domain" description="NAD-glutamate dehydrogenase N-terminal ACT1" evidence="3">
    <location>
        <begin position="38"/>
        <end position="183"/>
    </location>
</feature>
<comment type="caution">
    <text evidence="6">The sequence shown here is derived from an EMBL/GenBank/DDBJ whole genome shotgun (WGS) entry which is preliminary data.</text>
</comment>
<dbReference type="RefSeq" id="WP_123270790.1">
    <property type="nucleotide sequence ID" value="NZ_RJJQ01000005.1"/>
</dbReference>
<dbReference type="PIRSF" id="PIRSF036761">
    <property type="entry name" value="GDH_Mll4104"/>
    <property type="match status" value="1"/>
</dbReference>
<dbReference type="Pfam" id="PF21073">
    <property type="entry name" value="GDH_HM1"/>
    <property type="match status" value="1"/>
</dbReference>
<dbReference type="Proteomes" id="UP000271678">
    <property type="component" value="Unassembled WGS sequence"/>
</dbReference>
<reference evidence="6 7" key="1">
    <citation type="submission" date="2018-11" db="EMBL/GenBank/DDBJ databases">
        <title>Draft genome of Simplicispira Flexivirga sp. BO-16.</title>
        <authorList>
            <person name="Im W.T."/>
        </authorList>
    </citation>
    <scope>NUCLEOTIDE SEQUENCE [LARGE SCALE GENOMIC DNA]</scope>
    <source>
        <strain evidence="6 7">BO-16</strain>
    </source>
</reference>
<feature type="domain" description="NAD-glutamate dehydrogenase ACT3" evidence="5">
    <location>
        <begin position="563"/>
        <end position="630"/>
    </location>
</feature>
<dbReference type="SUPFAM" id="SSF51735">
    <property type="entry name" value="NAD(P)-binding Rossmann-fold domains"/>
    <property type="match status" value="1"/>
</dbReference>
<feature type="domain" description="NAD-glutamate dehydrogenase catalytic" evidence="1">
    <location>
        <begin position="742"/>
        <end position="1237"/>
    </location>
</feature>
<feature type="domain" description="NAD-specific glutamate dehydrogenase C-terminal" evidence="2">
    <location>
        <begin position="1284"/>
        <end position="1620"/>
    </location>
</feature>
<dbReference type="Pfam" id="PF05088">
    <property type="entry name" value="Bac_GDH_CD"/>
    <property type="match status" value="1"/>
</dbReference>
<dbReference type="OrthoDB" id="9758052at2"/>
<dbReference type="InterPro" id="IPR046346">
    <property type="entry name" value="Aminoacid_DH-like_N_sf"/>
</dbReference>
<evidence type="ECO:0000259" key="5">
    <source>
        <dbReference type="Pfam" id="PF21077"/>
    </source>
</evidence>
<gene>
    <name evidence="6" type="ORF">EFY87_07175</name>
</gene>
<dbReference type="Gene3D" id="3.40.50.720">
    <property type="entry name" value="NAD(P)-binding Rossmann-like Domain"/>
    <property type="match status" value="1"/>
</dbReference>
<accession>A0A3M9MCB6</accession>
<dbReference type="SUPFAM" id="SSF53223">
    <property type="entry name" value="Aminoacid dehydrogenase-like, N-terminal domain"/>
    <property type="match status" value="1"/>
</dbReference>
<keyword evidence="7" id="KW-1185">Reference proteome</keyword>
<dbReference type="Pfam" id="PF21076">
    <property type="entry name" value="GDH_ACT2"/>
    <property type="match status" value="1"/>
</dbReference>
<dbReference type="PANTHER" id="PTHR43403">
    <property type="entry name" value="NAD-SPECIFIC GLUTAMATE DEHYDROGENASE"/>
    <property type="match status" value="1"/>
</dbReference>
<dbReference type="InterPro" id="IPR049064">
    <property type="entry name" value="NAD_Glu_DH_ACT3"/>
</dbReference>
<dbReference type="GO" id="GO:0006538">
    <property type="term" value="P:L-glutamate catabolic process"/>
    <property type="evidence" value="ECO:0007669"/>
    <property type="project" value="InterPro"/>
</dbReference>
<dbReference type="PANTHER" id="PTHR43403:SF1">
    <property type="entry name" value="NAD-SPECIFIC GLUTAMATE DEHYDROGENASE"/>
    <property type="match status" value="1"/>
</dbReference>
<proteinExistence type="predicted"/>